<dbReference type="InterPro" id="IPR012336">
    <property type="entry name" value="Thioredoxin-like_fold"/>
</dbReference>
<evidence type="ECO:0000313" key="6">
    <source>
        <dbReference type="Proteomes" id="UP000320496"/>
    </source>
</evidence>
<dbReference type="CDD" id="cd02947">
    <property type="entry name" value="TRX_family"/>
    <property type="match status" value="1"/>
</dbReference>
<dbReference type="RefSeq" id="WP_145370833.1">
    <property type="nucleotide sequence ID" value="NZ_CP036275.1"/>
</dbReference>
<dbReference type="Pfam" id="PF13365">
    <property type="entry name" value="Trypsin_2"/>
    <property type="match status" value="1"/>
</dbReference>
<dbReference type="InterPro" id="IPR036249">
    <property type="entry name" value="Thioredoxin-like_sf"/>
</dbReference>
<name>A0A517ZAZ9_9PLAN</name>
<evidence type="ECO:0000256" key="3">
    <source>
        <dbReference type="SAM" id="SignalP"/>
    </source>
</evidence>
<dbReference type="SUPFAM" id="SSF52833">
    <property type="entry name" value="Thioredoxin-like"/>
    <property type="match status" value="1"/>
</dbReference>
<feature type="domain" description="Thioredoxin" evidence="4">
    <location>
        <begin position="178"/>
        <end position="317"/>
    </location>
</feature>
<proteinExistence type="predicted"/>
<dbReference type="OrthoDB" id="260078at2"/>
<keyword evidence="3" id="KW-0732">Signal</keyword>
<feature type="region of interest" description="Disordered" evidence="1">
    <location>
        <begin position="289"/>
        <end position="354"/>
    </location>
</feature>
<dbReference type="Gene3D" id="2.40.10.120">
    <property type="match status" value="1"/>
</dbReference>
<dbReference type="Proteomes" id="UP000320496">
    <property type="component" value="Chromosome"/>
</dbReference>
<dbReference type="Pfam" id="PF13098">
    <property type="entry name" value="Thioredoxin_2"/>
    <property type="match status" value="1"/>
</dbReference>
<feature type="region of interest" description="Disordered" evidence="1">
    <location>
        <begin position="400"/>
        <end position="433"/>
    </location>
</feature>
<protein>
    <recommendedName>
        <fullName evidence="4">Thioredoxin domain-containing protein</fullName>
    </recommendedName>
</protein>
<evidence type="ECO:0000256" key="2">
    <source>
        <dbReference type="SAM" id="Phobius"/>
    </source>
</evidence>
<evidence type="ECO:0000259" key="4">
    <source>
        <dbReference type="PROSITE" id="PS51352"/>
    </source>
</evidence>
<feature type="signal peptide" evidence="3">
    <location>
        <begin position="1"/>
        <end position="20"/>
    </location>
</feature>
<keyword evidence="2" id="KW-0812">Transmembrane</keyword>
<keyword evidence="2" id="KW-0472">Membrane</keyword>
<dbReference type="AlphaFoldDB" id="A0A517ZAZ9"/>
<accession>A0A517ZAZ9</accession>
<organism evidence="5 6">
    <name type="scientific">Maioricimonas rarisocia</name>
    <dbReference type="NCBI Taxonomy" id="2528026"/>
    <lineage>
        <taxon>Bacteria</taxon>
        <taxon>Pseudomonadati</taxon>
        <taxon>Planctomycetota</taxon>
        <taxon>Planctomycetia</taxon>
        <taxon>Planctomycetales</taxon>
        <taxon>Planctomycetaceae</taxon>
        <taxon>Maioricimonas</taxon>
    </lineage>
</organism>
<dbReference type="EMBL" id="CP036275">
    <property type="protein sequence ID" value="QDU39675.1"/>
    <property type="molecule type" value="Genomic_DNA"/>
</dbReference>
<dbReference type="KEGG" id="mri:Mal4_40210"/>
<reference evidence="5 6" key="1">
    <citation type="submission" date="2019-02" db="EMBL/GenBank/DDBJ databases">
        <title>Deep-cultivation of Planctomycetes and their phenomic and genomic characterization uncovers novel biology.</title>
        <authorList>
            <person name="Wiegand S."/>
            <person name="Jogler M."/>
            <person name="Boedeker C."/>
            <person name="Pinto D."/>
            <person name="Vollmers J."/>
            <person name="Rivas-Marin E."/>
            <person name="Kohn T."/>
            <person name="Peeters S.H."/>
            <person name="Heuer A."/>
            <person name="Rast P."/>
            <person name="Oberbeckmann S."/>
            <person name="Bunk B."/>
            <person name="Jeske O."/>
            <person name="Meyerdierks A."/>
            <person name="Storesund J.E."/>
            <person name="Kallscheuer N."/>
            <person name="Luecker S."/>
            <person name="Lage O.M."/>
            <person name="Pohl T."/>
            <person name="Merkel B.J."/>
            <person name="Hornburger P."/>
            <person name="Mueller R.-W."/>
            <person name="Bruemmer F."/>
            <person name="Labrenz M."/>
            <person name="Spormann A.M."/>
            <person name="Op den Camp H."/>
            <person name="Overmann J."/>
            <person name="Amann R."/>
            <person name="Jetten M.S.M."/>
            <person name="Mascher T."/>
            <person name="Medema M.H."/>
            <person name="Devos D.P."/>
            <person name="Kaster A.-K."/>
            <person name="Ovreas L."/>
            <person name="Rohde M."/>
            <person name="Galperin M.Y."/>
            <person name="Jogler C."/>
        </authorList>
    </citation>
    <scope>NUCLEOTIDE SEQUENCE [LARGE SCALE GENOMIC DNA]</scope>
    <source>
        <strain evidence="5 6">Mal4</strain>
    </source>
</reference>
<feature type="compositionally biased region" description="Basic and acidic residues" evidence="1">
    <location>
        <begin position="329"/>
        <end position="354"/>
    </location>
</feature>
<dbReference type="PROSITE" id="PS51352">
    <property type="entry name" value="THIOREDOXIN_2"/>
    <property type="match status" value="1"/>
</dbReference>
<keyword evidence="6" id="KW-1185">Reference proteome</keyword>
<dbReference type="Gene3D" id="3.40.30.10">
    <property type="entry name" value="Glutaredoxin"/>
    <property type="match status" value="1"/>
</dbReference>
<feature type="transmembrane region" description="Helical" evidence="2">
    <location>
        <begin position="373"/>
        <end position="394"/>
    </location>
</feature>
<dbReference type="InterPro" id="IPR009003">
    <property type="entry name" value="Peptidase_S1_PA"/>
</dbReference>
<sequence length="498" mass="54012" precursor="true">MSRWFFVILATLAVIDPASAGTVIGDAVVQVEGCSGVCVDPTGLVLTARHCRLPETVTVRFRDQTVTAYRVYECDETEGPVVYDCAGDGYPFRPVAATPPRVGERVWTYGYPQGRGRRELAFTSGPLLRWSTFEYAGGHFNGNVVRCVARPGWSGGPLINGRGEVCGLLSSCDQQTSVFIGWSAVRDAVTAAQERIEASADADEDERPTLYVFGSVSCRPCRQFRSDFADREFAAQLQKRFRIEFVDVDKRPEVARRFGVTEVPTFLVPGGPRVTGYVGRESLLNALGIRGELTDRPPPERTVVPDDSEEAEAGKTSDTNDPEDVETEVADRKPPASATHHSETSTRDRTSATDSRLDRLNALLQTALSLTTVLGATGGVAGLIAAGLAACNALRRRRRRIGRTGRDPPVAPTSAQVPTPEPPATVSVDAPPPPQAIVPETRFAPYERDTFAEAFAWAEAELARKYPGSVGTLESLRGLIDQYLAARGYRPPASRNEP</sequence>
<dbReference type="InterPro" id="IPR013766">
    <property type="entry name" value="Thioredoxin_domain"/>
</dbReference>
<dbReference type="SUPFAM" id="SSF50494">
    <property type="entry name" value="Trypsin-like serine proteases"/>
    <property type="match status" value="1"/>
</dbReference>
<keyword evidence="2" id="KW-1133">Transmembrane helix</keyword>
<gene>
    <name evidence="5" type="ORF">Mal4_40210</name>
</gene>
<feature type="chain" id="PRO_5022055626" description="Thioredoxin domain-containing protein" evidence="3">
    <location>
        <begin position="21"/>
        <end position="498"/>
    </location>
</feature>
<evidence type="ECO:0000256" key="1">
    <source>
        <dbReference type="SAM" id="MobiDB-lite"/>
    </source>
</evidence>
<evidence type="ECO:0000313" key="5">
    <source>
        <dbReference type="EMBL" id="QDU39675.1"/>
    </source>
</evidence>